<reference evidence="1 2" key="1">
    <citation type="submission" date="2014-09" db="EMBL/GenBank/DDBJ databases">
        <title>Genome sequencing of Methyloceanibacter caenitepidi Gela4.</title>
        <authorList>
            <person name="Takeuchi M."/>
            <person name="Susumu S."/>
            <person name="Kamagata Y."/>
            <person name="Oshima K."/>
            <person name="Hattori M."/>
            <person name="Iwasaki W."/>
        </authorList>
    </citation>
    <scope>NUCLEOTIDE SEQUENCE [LARGE SCALE GENOMIC DNA]</scope>
    <source>
        <strain evidence="1 2">Gela4</strain>
    </source>
</reference>
<organism evidence="1 2">
    <name type="scientific">Methyloceanibacter caenitepidi</name>
    <dbReference type="NCBI Taxonomy" id="1384459"/>
    <lineage>
        <taxon>Bacteria</taxon>
        <taxon>Pseudomonadati</taxon>
        <taxon>Pseudomonadota</taxon>
        <taxon>Alphaproteobacteria</taxon>
        <taxon>Hyphomicrobiales</taxon>
        <taxon>Hyphomicrobiaceae</taxon>
        <taxon>Methyloceanibacter</taxon>
    </lineage>
</organism>
<dbReference type="KEGG" id="mcg:GL4_1381"/>
<accession>A0A0A8K4C2</accession>
<proteinExistence type="predicted"/>
<dbReference type="HOGENOM" id="CLU_2862640_0_0_5"/>
<sequence>MSTAAADGAVDAKRVRVSLHPGELFHLDGVRNERVVFACAPDAKAMTILNKGEVLTRQASNVVY</sequence>
<name>A0A0A8K4C2_9HYPH</name>
<evidence type="ECO:0000313" key="1">
    <source>
        <dbReference type="EMBL" id="BAQ16839.1"/>
    </source>
</evidence>
<keyword evidence="2" id="KW-1185">Reference proteome</keyword>
<protein>
    <submittedName>
        <fullName evidence="1">Uncharacterized protein</fullName>
    </submittedName>
</protein>
<dbReference type="EMBL" id="AP014648">
    <property type="protein sequence ID" value="BAQ16839.1"/>
    <property type="molecule type" value="Genomic_DNA"/>
</dbReference>
<gene>
    <name evidence="1" type="ORF">GL4_1381</name>
</gene>
<dbReference type="Proteomes" id="UP000031643">
    <property type="component" value="Chromosome"/>
</dbReference>
<dbReference type="AlphaFoldDB" id="A0A0A8K4C2"/>
<evidence type="ECO:0000313" key="2">
    <source>
        <dbReference type="Proteomes" id="UP000031643"/>
    </source>
</evidence>